<protein>
    <recommendedName>
        <fullName evidence="4">Transposase</fullName>
    </recommendedName>
</protein>
<proteinExistence type="predicted"/>
<sequence length="120" mass="13707">MIDAKPKQPPVPKLRISTTPLGAKRQVNDPGHLSHAKKWAPVLQFSRHCVTRQIIQAHTQWLWPLPSFDTNKGVWPSLTCGPDNGSDLVRSPTFSHLRSYWKRRRYFGALANRQKNQVAS</sequence>
<dbReference type="Proteomes" id="UP000236536">
    <property type="component" value="Chromosome"/>
</dbReference>
<evidence type="ECO:0000313" key="3">
    <source>
        <dbReference type="Proteomes" id="UP000236536"/>
    </source>
</evidence>
<name>A0ABN5GRF9_9RHOB</name>
<keyword evidence="3" id="KW-1185">Reference proteome</keyword>
<reference evidence="2 3" key="1">
    <citation type="journal article" date="2017" name="Genome Biol. Evol.">
        <title>Trajectories and Drivers of Genome Evolution in Surface-Associated Marine Phaeobacter.</title>
        <authorList>
            <person name="Freese H.M."/>
            <person name="Sikorski J."/>
            <person name="Bunk B."/>
            <person name="Scheuner C."/>
            <person name="Meier-Kolthoff J.P."/>
            <person name="Sproer C."/>
            <person name="Gram L."/>
            <person name="Overmann J."/>
        </authorList>
    </citation>
    <scope>NUCLEOTIDE SEQUENCE [LARGE SCALE GENOMIC DNA]</scope>
    <source>
        <strain evidence="2 3">P66</strain>
    </source>
</reference>
<organism evidence="2 3">
    <name type="scientific">Phaeobacter inhibens</name>
    <dbReference type="NCBI Taxonomy" id="221822"/>
    <lineage>
        <taxon>Bacteria</taxon>
        <taxon>Pseudomonadati</taxon>
        <taxon>Pseudomonadota</taxon>
        <taxon>Alphaproteobacteria</taxon>
        <taxon>Rhodobacterales</taxon>
        <taxon>Roseobacteraceae</taxon>
        <taxon>Phaeobacter</taxon>
    </lineage>
</organism>
<dbReference type="EMBL" id="CP010705">
    <property type="protein sequence ID" value="AUQ96003.1"/>
    <property type="molecule type" value="Genomic_DNA"/>
</dbReference>
<feature type="region of interest" description="Disordered" evidence="1">
    <location>
        <begin position="1"/>
        <end position="33"/>
    </location>
</feature>
<evidence type="ECO:0000313" key="2">
    <source>
        <dbReference type="EMBL" id="AUQ96003.1"/>
    </source>
</evidence>
<reference evidence="2 3" key="2">
    <citation type="journal article" date="2017" name="Int. J. Syst. Evol. Microbiol.">
        <title>Adaptation of Surface-Associated Bacteria to the Open Ocean: A Genomically Distinct Subpopulation of Phaeobacter gallaeciensis Colonizes Pacific Mesozooplankton.</title>
        <authorList>
            <person name="Freese H.M."/>
            <person name="Methner A."/>
            <person name="Overmann J."/>
        </authorList>
    </citation>
    <scope>NUCLEOTIDE SEQUENCE [LARGE SCALE GENOMIC DNA]</scope>
    <source>
        <strain evidence="2 3">P66</strain>
    </source>
</reference>
<accession>A0ABN5GRF9</accession>
<evidence type="ECO:0000256" key="1">
    <source>
        <dbReference type="SAM" id="MobiDB-lite"/>
    </source>
</evidence>
<evidence type="ECO:0008006" key="4">
    <source>
        <dbReference type="Google" id="ProtNLM"/>
    </source>
</evidence>
<gene>
    <name evidence="2" type="ORF">PhaeoP66_03261</name>
</gene>